<proteinExistence type="predicted"/>
<dbReference type="Pfam" id="PF14903">
    <property type="entry name" value="WG_beta_rep"/>
    <property type="match status" value="2"/>
</dbReference>
<keyword evidence="2" id="KW-1185">Reference proteome</keyword>
<protein>
    <submittedName>
        <fullName evidence="1">WG repeat-containing protein</fullName>
    </submittedName>
</protein>
<evidence type="ECO:0000313" key="2">
    <source>
        <dbReference type="Proteomes" id="UP000460416"/>
    </source>
</evidence>
<dbReference type="InterPro" id="IPR032774">
    <property type="entry name" value="WG_beta_rep"/>
</dbReference>
<name>A0A7K1LT12_9FLAO</name>
<comment type="caution">
    <text evidence="1">The sequence shown here is derived from an EMBL/GenBank/DDBJ whole genome shotgun (WGS) entry which is preliminary data.</text>
</comment>
<dbReference type="EMBL" id="VJVW01000009">
    <property type="protein sequence ID" value="MUP43896.1"/>
    <property type="molecule type" value="Genomic_DNA"/>
</dbReference>
<evidence type="ECO:0000313" key="1">
    <source>
        <dbReference type="EMBL" id="MUP43896.1"/>
    </source>
</evidence>
<dbReference type="RefSeq" id="WP_156277974.1">
    <property type="nucleotide sequence ID" value="NZ_BAABGI010000007.1"/>
</dbReference>
<gene>
    <name evidence="1" type="ORF">FLP08_15045</name>
</gene>
<organism evidence="1 2">
    <name type="scientific">Christiangramia aestuarii</name>
    <dbReference type="NCBI Taxonomy" id="1028746"/>
    <lineage>
        <taxon>Bacteria</taxon>
        <taxon>Pseudomonadati</taxon>
        <taxon>Bacteroidota</taxon>
        <taxon>Flavobacteriia</taxon>
        <taxon>Flavobacteriales</taxon>
        <taxon>Flavobacteriaceae</taxon>
        <taxon>Christiangramia</taxon>
    </lineage>
</organism>
<dbReference type="AlphaFoldDB" id="A0A7K1LT12"/>
<reference evidence="1 2" key="1">
    <citation type="submission" date="2019-07" db="EMBL/GenBank/DDBJ databases">
        <title>Gramella aestuarii sp. nov., isolated from a tidal flat, and emended description of Gramella echinicola.</title>
        <authorList>
            <person name="Liu L."/>
        </authorList>
    </citation>
    <scope>NUCLEOTIDE SEQUENCE [LARGE SCALE GENOMIC DNA]</scope>
    <source>
        <strain evidence="1 2">BS12</strain>
    </source>
</reference>
<dbReference type="Proteomes" id="UP000460416">
    <property type="component" value="Unassembled WGS sequence"/>
</dbReference>
<sequence length="271" mass="32086">MELIPFKENNLWGYKNLRNEVIIEPKFIFVTNFKDDYAIVCAEKIPTREFDNSPWRDKPETIETYQGFFDHLYGIINKSGEYVVNPKFKRIFTIGNQMAKGILYAGKGKEFNDYCQNKYFLINFHNYPEKVLGRYSDLTLFSNNFWLTTSGKDTARKDYCWLTNRILNDKGEDILEIRSNSKISDFENGIIKIGYHKTTQFFNEEGTLLCELEIPFEKISKNFNSLYFFQNNDNEVFILNLENQKMEKTGVISKIDKDLKSKVFKNVYSRY</sequence>
<accession>A0A7K1LT12</accession>
<dbReference type="OrthoDB" id="5464673at2"/>